<name>A0A1B0CC29_LUTLO</name>
<dbReference type="EMBL" id="AJWK01006098">
    <property type="status" value="NOT_ANNOTATED_CDS"/>
    <property type="molecule type" value="Genomic_DNA"/>
</dbReference>
<comment type="cofactor">
    <cofactor evidence="1">
        <name>Mn(2+)</name>
        <dbReference type="ChEBI" id="CHEBI:29035"/>
    </cofactor>
</comment>
<evidence type="ECO:0000256" key="11">
    <source>
        <dbReference type="ARBA" id="ARBA00022840"/>
    </source>
</evidence>
<feature type="binding site" evidence="18">
    <location>
        <position position="71"/>
    </location>
    <ligand>
        <name>ATP</name>
        <dbReference type="ChEBI" id="CHEBI:30616"/>
    </ligand>
</feature>
<dbReference type="InterPro" id="IPR008266">
    <property type="entry name" value="Tyr_kinase_AS"/>
</dbReference>
<feature type="region of interest" description="Disordered" evidence="19">
    <location>
        <begin position="1"/>
        <end position="21"/>
    </location>
</feature>
<evidence type="ECO:0000259" key="20">
    <source>
        <dbReference type="PROSITE" id="PS50011"/>
    </source>
</evidence>
<evidence type="ECO:0000256" key="9">
    <source>
        <dbReference type="ARBA" id="ARBA00022741"/>
    </source>
</evidence>
<keyword evidence="6" id="KW-0597">Phosphoprotein</keyword>
<dbReference type="FunFam" id="3.30.200.20:FF:000134">
    <property type="entry name" value="Dual specificity testis-specific protein kinase 2"/>
    <property type="match status" value="1"/>
</dbReference>
<evidence type="ECO:0000256" key="3">
    <source>
        <dbReference type="ARBA" id="ARBA00005843"/>
    </source>
</evidence>
<evidence type="ECO:0000256" key="6">
    <source>
        <dbReference type="ARBA" id="ARBA00022553"/>
    </source>
</evidence>
<accession>A0A1B0CC29</accession>
<organism evidence="21 22">
    <name type="scientific">Lutzomyia longipalpis</name>
    <name type="common">Sand fly</name>
    <dbReference type="NCBI Taxonomy" id="7200"/>
    <lineage>
        <taxon>Eukaryota</taxon>
        <taxon>Metazoa</taxon>
        <taxon>Ecdysozoa</taxon>
        <taxon>Arthropoda</taxon>
        <taxon>Hexapoda</taxon>
        <taxon>Insecta</taxon>
        <taxon>Pterygota</taxon>
        <taxon>Neoptera</taxon>
        <taxon>Endopterygota</taxon>
        <taxon>Diptera</taxon>
        <taxon>Nematocera</taxon>
        <taxon>Psychodoidea</taxon>
        <taxon>Psychodidae</taxon>
        <taxon>Lutzomyia</taxon>
        <taxon>Lutzomyia</taxon>
    </lineage>
</organism>
<keyword evidence="22" id="KW-1185">Reference proteome</keyword>
<reference evidence="21" key="1">
    <citation type="submission" date="2020-05" db="UniProtKB">
        <authorList>
            <consortium name="EnsemblMetazoa"/>
        </authorList>
    </citation>
    <scope>IDENTIFICATION</scope>
    <source>
        <strain evidence="21">Jacobina</strain>
    </source>
</reference>
<dbReference type="PROSITE" id="PS50011">
    <property type="entry name" value="PROTEIN_KINASE_DOM"/>
    <property type="match status" value="1"/>
</dbReference>
<dbReference type="GO" id="GO:0004712">
    <property type="term" value="F:protein serine/threonine/tyrosine kinase activity"/>
    <property type="evidence" value="ECO:0007669"/>
    <property type="project" value="UniProtKB-EC"/>
</dbReference>
<dbReference type="PROSITE" id="PS00109">
    <property type="entry name" value="PROTEIN_KINASE_TYR"/>
    <property type="match status" value="1"/>
</dbReference>
<dbReference type="InterPro" id="IPR050940">
    <property type="entry name" value="Actin_reg-Ser/Thr_kinase"/>
</dbReference>
<dbReference type="GO" id="GO:0004713">
    <property type="term" value="F:protein tyrosine kinase activity"/>
    <property type="evidence" value="ECO:0007669"/>
    <property type="project" value="UniProtKB-KW"/>
</dbReference>
<dbReference type="GO" id="GO:0005634">
    <property type="term" value="C:nucleus"/>
    <property type="evidence" value="ECO:0007669"/>
    <property type="project" value="TreeGrafter"/>
</dbReference>
<dbReference type="EC" id="2.7.12.1" evidence="4"/>
<evidence type="ECO:0000256" key="18">
    <source>
        <dbReference type="PROSITE-ProRule" id="PRU10141"/>
    </source>
</evidence>
<dbReference type="Proteomes" id="UP000092461">
    <property type="component" value="Unassembled WGS sequence"/>
</dbReference>
<evidence type="ECO:0000256" key="13">
    <source>
        <dbReference type="ARBA" id="ARBA00023137"/>
    </source>
</evidence>
<dbReference type="GO" id="GO:0005737">
    <property type="term" value="C:cytoplasm"/>
    <property type="evidence" value="ECO:0007669"/>
    <property type="project" value="TreeGrafter"/>
</dbReference>
<sequence>MSVSQHSGPGPPFKRGLSDRSVTGSSCRALKTAVSALYSVDDFIKEKIGSGFFSEVYKVTHRTTGQVMVLKMNQLRSNRPNMLREVQLLNKLSHPNILSFMGVCVQEGQLHALTEYINGGSLEQLIQSQGDNLSPCVKIKLALGISRGMQYVHDAGIFHRDLTSKNVLIRRSPDGQLDAVVGDFGLAAKIPRKKCGKNRLDTVGSPYWMSPECLNGLWYDQTSDVFSYGIILCELIASIEADPDVLPRTDSFGLDYLAFVDLCPADTPPAFLRLAFYCCTYDPKSRPTFMEIVKKMTILLDKVTDEDSILHIVTSPLSGVTAEDKGGSNGIASSNGIEGGKGGANSLDAQLHSRTTDANEEEEGLVRMRNKSELKDHAALQHRRSMSENVIVFPQHTTPSDKARCHMLNRQIREPDSPTPDSPTYSNVTLRKVAETMFLKDPQYKPRVGENTKLNPFTALAQLRGVKKILGANPSSYTAGVGDLFSSCFEMSSPLVKEEWTPFDKNCPNGEITPKSLPNSPISGRKEYNCSNKLDRIATADGGNSKTTRKKQDGEENKKVVLELDLPKCTGTIKKFKANSLFSHPLFKSGQNDREDQTGNASQNEPSNECAKEMIEKSKSDSSETVCYENSKVLNRRGSTESGFFSCLNEDFCGGASSASYKASCCCFDGINVEQTDRIPLCPCCFYGAPYQTPKKDDMELSNPTLSDTNGILRIEDTSTPVSSLRSLDDLELSDSRKQRFYCRHHMIGNNVDIDTRSIDMGFINRLALDSEINSLIQKSQFANQLLYCKNRTSSIYTDSSDDISSLAGSDSLLWDDRSYTSIPNTRSAQIAKIVEYFERKGQAFKQFSVPESLKTTPSMQFTQAQQPARFATESATSSLTGCFSDIRRDYGLERCYVDYNSRNADYEAFCMELEKKPTQQRLTVCEGAVRSKLQLFDKVKHNASISGTGNGNSGGGQTD</sequence>
<evidence type="ECO:0000256" key="15">
    <source>
        <dbReference type="ARBA" id="ARBA00049003"/>
    </source>
</evidence>
<dbReference type="GO" id="GO:0005524">
    <property type="term" value="F:ATP binding"/>
    <property type="evidence" value="ECO:0007669"/>
    <property type="project" value="UniProtKB-UniRule"/>
</dbReference>
<dbReference type="AlphaFoldDB" id="A0A1B0CC29"/>
<dbReference type="GO" id="GO:0030036">
    <property type="term" value="P:actin cytoskeleton organization"/>
    <property type="evidence" value="ECO:0007669"/>
    <property type="project" value="TreeGrafter"/>
</dbReference>
<evidence type="ECO:0000256" key="19">
    <source>
        <dbReference type="SAM" id="MobiDB-lite"/>
    </source>
</evidence>
<dbReference type="PROSITE" id="PS00107">
    <property type="entry name" value="PROTEIN_KINASE_ATP"/>
    <property type="match status" value="1"/>
</dbReference>
<dbReference type="GO" id="GO:0004674">
    <property type="term" value="F:protein serine/threonine kinase activity"/>
    <property type="evidence" value="ECO:0007669"/>
    <property type="project" value="UniProtKB-KW"/>
</dbReference>
<keyword evidence="5" id="KW-0723">Serine/threonine-protein kinase</keyword>
<keyword evidence="7" id="KW-0808">Transferase</keyword>
<keyword evidence="8" id="KW-0479">Metal-binding</keyword>
<comment type="catalytic activity">
    <reaction evidence="16">
        <text>L-threonyl-[protein] + ATP = O-phospho-L-threonyl-[protein] + ADP + H(+)</text>
        <dbReference type="Rhea" id="RHEA:46608"/>
        <dbReference type="Rhea" id="RHEA-COMP:11060"/>
        <dbReference type="Rhea" id="RHEA-COMP:11605"/>
        <dbReference type="ChEBI" id="CHEBI:15378"/>
        <dbReference type="ChEBI" id="CHEBI:30013"/>
        <dbReference type="ChEBI" id="CHEBI:30616"/>
        <dbReference type="ChEBI" id="CHEBI:61977"/>
        <dbReference type="ChEBI" id="CHEBI:456216"/>
        <dbReference type="EC" id="2.7.12.1"/>
    </reaction>
</comment>
<feature type="domain" description="Protein kinase" evidence="20">
    <location>
        <begin position="42"/>
        <end position="299"/>
    </location>
</feature>
<dbReference type="FunFam" id="1.10.510.10:FF:000202">
    <property type="entry name" value="Dual specificity testis-specific protein kinase 2"/>
    <property type="match status" value="1"/>
</dbReference>
<comment type="cofactor">
    <cofactor evidence="2">
        <name>Mg(2+)</name>
        <dbReference type="ChEBI" id="CHEBI:18420"/>
    </cofactor>
</comment>
<dbReference type="KEGG" id="lll:129787526"/>
<comment type="similarity">
    <text evidence="3">Belongs to the protein kinase superfamily. TKL Ser/Thr protein kinase family.</text>
</comment>
<evidence type="ECO:0000256" key="10">
    <source>
        <dbReference type="ARBA" id="ARBA00022777"/>
    </source>
</evidence>
<feature type="region of interest" description="Disordered" evidence="19">
    <location>
        <begin position="587"/>
        <end position="617"/>
    </location>
</feature>
<evidence type="ECO:0000313" key="21">
    <source>
        <dbReference type="EnsemblMetazoa" id="LLOJ001809-PA"/>
    </source>
</evidence>
<evidence type="ECO:0000256" key="5">
    <source>
        <dbReference type="ARBA" id="ARBA00022527"/>
    </source>
</evidence>
<dbReference type="SUPFAM" id="SSF56112">
    <property type="entry name" value="Protein kinase-like (PK-like)"/>
    <property type="match status" value="1"/>
</dbReference>
<evidence type="ECO:0000256" key="8">
    <source>
        <dbReference type="ARBA" id="ARBA00022723"/>
    </source>
</evidence>
<evidence type="ECO:0000256" key="17">
    <source>
        <dbReference type="ARBA" id="ARBA00051680"/>
    </source>
</evidence>
<keyword evidence="14" id="KW-0464">Manganese</keyword>
<dbReference type="PANTHER" id="PTHR46485">
    <property type="entry name" value="LIM DOMAIN KINASE 1"/>
    <property type="match status" value="1"/>
</dbReference>
<protein>
    <recommendedName>
        <fullName evidence="4">dual-specificity kinase</fullName>
        <ecNumber evidence="4">2.7.12.1</ecNumber>
    </recommendedName>
</protein>
<dbReference type="Pfam" id="PF07714">
    <property type="entry name" value="PK_Tyr_Ser-Thr"/>
    <property type="match status" value="1"/>
</dbReference>
<evidence type="ECO:0000313" key="22">
    <source>
        <dbReference type="Proteomes" id="UP000092461"/>
    </source>
</evidence>
<proteinExistence type="inferred from homology"/>
<evidence type="ECO:0000256" key="16">
    <source>
        <dbReference type="ARBA" id="ARBA00049308"/>
    </source>
</evidence>
<dbReference type="GO" id="GO:0046872">
    <property type="term" value="F:metal ion binding"/>
    <property type="evidence" value="ECO:0007669"/>
    <property type="project" value="UniProtKB-KW"/>
</dbReference>
<keyword evidence="11 18" id="KW-0067">ATP-binding</keyword>
<dbReference type="RefSeq" id="XP_055679193.1">
    <property type="nucleotide sequence ID" value="XM_055823218.1"/>
</dbReference>
<dbReference type="OrthoDB" id="20134at2759"/>
<keyword evidence="13" id="KW-0829">Tyrosine-protein kinase</keyword>
<dbReference type="Gene3D" id="1.10.510.10">
    <property type="entry name" value="Transferase(Phosphotransferase) domain 1"/>
    <property type="match status" value="1"/>
</dbReference>
<evidence type="ECO:0000256" key="2">
    <source>
        <dbReference type="ARBA" id="ARBA00001946"/>
    </source>
</evidence>
<evidence type="ECO:0000256" key="7">
    <source>
        <dbReference type="ARBA" id="ARBA00022679"/>
    </source>
</evidence>
<dbReference type="PANTHER" id="PTHR46485:SF5">
    <property type="entry name" value="CENTER DIVIDER, ISOFORM A"/>
    <property type="match status" value="1"/>
</dbReference>
<evidence type="ECO:0000256" key="1">
    <source>
        <dbReference type="ARBA" id="ARBA00001936"/>
    </source>
</evidence>
<feature type="region of interest" description="Disordered" evidence="19">
    <location>
        <begin position="537"/>
        <end position="556"/>
    </location>
</feature>
<dbReference type="InterPro" id="IPR001245">
    <property type="entry name" value="Ser-Thr/Tyr_kinase_cat_dom"/>
</dbReference>
<dbReference type="VEuPathDB" id="VectorBase:LLONM1_000360"/>
<keyword evidence="10" id="KW-0418">Kinase</keyword>
<dbReference type="InterPro" id="IPR000719">
    <property type="entry name" value="Prot_kinase_dom"/>
</dbReference>
<dbReference type="InterPro" id="IPR011009">
    <property type="entry name" value="Kinase-like_dom_sf"/>
</dbReference>
<dbReference type="VEuPathDB" id="VectorBase:LLOJ001809"/>
<keyword evidence="12" id="KW-0460">Magnesium</keyword>
<comment type="catalytic activity">
    <reaction evidence="15">
        <text>L-seryl-[protein] + ATP = O-phospho-L-seryl-[protein] + ADP + H(+)</text>
        <dbReference type="Rhea" id="RHEA:17989"/>
        <dbReference type="Rhea" id="RHEA-COMP:9863"/>
        <dbReference type="Rhea" id="RHEA-COMP:11604"/>
        <dbReference type="ChEBI" id="CHEBI:15378"/>
        <dbReference type="ChEBI" id="CHEBI:29999"/>
        <dbReference type="ChEBI" id="CHEBI:30616"/>
        <dbReference type="ChEBI" id="CHEBI:83421"/>
        <dbReference type="ChEBI" id="CHEBI:456216"/>
        <dbReference type="EC" id="2.7.12.1"/>
    </reaction>
</comment>
<dbReference type="CTD" id="42289"/>
<dbReference type="InterPro" id="IPR017441">
    <property type="entry name" value="Protein_kinase_ATP_BS"/>
</dbReference>
<evidence type="ECO:0000256" key="12">
    <source>
        <dbReference type="ARBA" id="ARBA00022842"/>
    </source>
</evidence>
<dbReference type="Gene3D" id="3.30.200.20">
    <property type="entry name" value="Phosphorylase Kinase, domain 1"/>
    <property type="match status" value="1"/>
</dbReference>
<keyword evidence="9 18" id="KW-0547">Nucleotide-binding</keyword>
<evidence type="ECO:0000256" key="14">
    <source>
        <dbReference type="ARBA" id="ARBA00023211"/>
    </source>
</evidence>
<evidence type="ECO:0000256" key="4">
    <source>
        <dbReference type="ARBA" id="ARBA00013203"/>
    </source>
</evidence>
<dbReference type="PRINTS" id="PR00109">
    <property type="entry name" value="TYRKINASE"/>
</dbReference>
<feature type="compositionally biased region" description="Polar residues" evidence="19">
    <location>
        <begin position="598"/>
        <end position="607"/>
    </location>
</feature>
<dbReference type="EnsemblMetazoa" id="LLOJ001809-RA">
    <property type="protein sequence ID" value="LLOJ001809-PA"/>
    <property type="gene ID" value="LLOJ001809"/>
</dbReference>
<feature type="region of interest" description="Disordered" evidence="19">
    <location>
        <begin position="323"/>
        <end position="348"/>
    </location>
</feature>
<comment type="catalytic activity">
    <reaction evidence="17">
        <text>L-tyrosyl-[protein] + ATP = O-phospho-L-tyrosyl-[protein] + ADP + H(+)</text>
        <dbReference type="Rhea" id="RHEA:10596"/>
        <dbReference type="Rhea" id="RHEA-COMP:10136"/>
        <dbReference type="Rhea" id="RHEA-COMP:20101"/>
        <dbReference type="ChEBI" id="CHEBI:15378"/>
        <dbReference type="ChEBI" id="CHEBI:30616"/>
        <dbReference type="ChEBI" id="CHEBI:46858"/>
        <dbReference type="ChEBI" id="CHEBI:61978"/>
        <dbReference type="ChEBI" id="CHEBI:456216"/>
        <dbReference type="EC" id="2.7.12.1"/>
    </reaction>
</comment>
<dbReference type="GeneID" id="129787526"/>